<comment type="caution">
    <text evidence="1">The sequence shown here is derived from an EMBL/GenBank/DDBJ whole genome shotgun (WGS) entry which is preliminary data.</text>
</comment>
<evidence type="ECO:0008006" key="3">
    <source>
        <dbReference type="Google" id="ProtNLM"/>
    </source>
</evidence>
<evidence type="ECO:0000313" key="1">
    <source>
        <dbReference type="EMBL" id="RNM01876.1"/>
    </source>
</evidence>
<dbReference type="SUPFAM" id="SSF55874">
    <property type="entry name" value="ATPase domain of HSP90 chaperone/DNA topoisomerase II/histidine kinase"/>
    <property type="match status" value="1"/>
</dbReference>
<dbReference type="InterPro" id="IPR011856">
    <property type="entry name" value="tRNA_endonuc-like_dom_sf"/>
</dbReference>
<dbReference type="Proteomes" id="UP000280698">
    <property type="component" value="Unassembled WGS sequence"/>
</dbReference>
<organism evidence="1 2">
    <name type="scientific">Micromonospora solifontis</name>
    <dbReference type="NCBI Taxonomy" id="2487138"/>
    <lineage>
        <taxon>Bacteria</taxon>
        <taxon>Bacillati</taxon>
        <taxon>Actinomycetota</taxon>
        <taxon>Actinomycetes</taxon>
        <taxon>Micromonosporales</taxon>
        <taxon>Micromonosporaceae</taxon>
        <taxon>Micromonospora</taxon>
    </lineage>
</organism>
<dbReference type="Gene3D" id="3.40.1350.10">
    <property type="match status" value="1"/>
</dbReference>
<evidence type="ECO:0000313" key="2">
    <source>
        <dbReference type="Proteomes" id="UP000280698"/>
    </source>
</evidence>
<sequence>MADEPAYYMRISLNVLNHLGLNLYSNVPAVLSEVVANAYDADATEVRITIDRDRGRLVIQDDGEGMVQADINDRYLHVGYQRRKDNRQTTAKFGRAVMGRKGIGKLSLFSIAETVEVHTSKDGQRNALRMTIDGIREAIGDDPTNSKPYCPEVLDPALVDFERGTRIVLTDLKKGLTNVAAGLRKRLARRFSVLGAQHSFRLFMDGEEVTVQDRDYFHKLQYVWAYGDDEEGRKILARCSNATEKLIGEAPTVAGGRVTGWIGTVANAGSLKEPDGENINSIHLMVRGKLGHEDLLEEFNEGKIFRAYLIGEIHADFLDTDEESDIATSSRQRIIEDDPRYQALLQWLRKEISAIGNAWNDFRNAAGTKAALDNPHIKDWFDSLRGKSRQRAQRLFGKINQLTVDDERQRQELFAHSVLAFETLRYRDNLDALDDMEASDYAAVASVFTGIEDLESALYHQIVVQRLRVIDKLRAHMDENALERVLQEYLFENMWLLDPSWERATDRAMEERIGRRFAEIRDQLTDEEANSRIDIRYKKVTGTHVIVELKRNSVITSTATLLEQVDKYRNALLRHLRDVGRDEPVEVVCIVGRDLRDWVQPYGREESRQVLAAKNIRVLKYEELLQDAYDGYREYINRSEDIGRVRKLLDYIADDSTGQSTEGD</sequence>
<dbReference type="Pfam" id="PF13589">
    <property type="entry name" value="HATPase_c_3"/>
    <property type="match status" value="1"/>
</dbReference>
<keyword evidence="2" id="KW-1185">Reference proteome</keyword>
<proteinExistence type="predicted"/>
<accession>A0ABX9WMI4</accession>
<name>A0ABX9WMI4_9ACTN</name>
<reference evidence="1 2" key="1">
    <citation type="submission" date="2018-11" db="EMBL/GenBank/DDBJ databases">
        <title>Micromonospora sp. PPF5-17, a new actinomycetes isolated from a hot spring soil.</title>
        <authorList>
            <person name="Thawai C."/>
        </authorList>
    </citation>
    <scope>NUCLEOTIDE SEQUENCE [LARGE SCALE GENOMIC DNA]</scope>
    <source>
        <strain evidence="1 2">PPF5-17</strain>
    </source>
</reference>
<dbReference type="EMBL" id="RJLN01000001">
    <property type="protein sequence ID" value="RNM01876.1"/>
    <property type="molecule type" value="Genomic_DNA"/>
</dbReference>
<protein>
    <recommendedName>
        <fullName evidence="3">Histidine kinase-, DNA gyrase B-, and HSP90-like ATPase</fullName>
    </recommendedName>
</protein>
<dbReference type="Gene3D" id="3.30.565.10">
    <property type="entry name" value="Histidine kinase-like ATPase, C-terminal domain"/>
    <property type="match status" value="1"/>
</dbReference>
<dbReference type="InterPro" id="IPR036890">
    <property type="entry name" value="HATPase_C_sf"/>
</dbReference>
<dbReference type="RefSeq" id="WP_123238826.1">
    <property type="nucleotide sequence ID" value="NZ_JAAHBY010000001.1"/>
</dbReference>
<gene>
    <name evidence="1" type="ORF">EFE23_00410</name>
</gene>